<dbReference type="CDD" id="cd17535">
    <property type="entry name" value="REC_NarL-like"/>
    <property type="match status" value="1"/>
</dbReference>
<dbReference type="CDD" id="cd06170">
    <property type="entry name" value="LuxR_C_like"/>
    <property type="match status" value="1"/>
</dbReference>
<evidence type="ECO:0000256" key="3">
    <source>
        <dbReference type="PROSITE-ProRule" id="PRU00169"/>
    </source>
</evidence>
<feature type="region of interest" description="Disordered" evidence="4">
    <location>
        <begin position="1"/>
        <end position="73"/>
    </location>
</feature>
<dbReference type="InterPro" id="IPR001789">
    <property type="entry name" value="Sig_transdc_resp-reg_receiver"/>
</dbReference>
<gene>
    <name evidence="7" type="ordered locus">BN6_61220</name>
</gene>
<evidence type="ECO:0000313" key="8">
    <source>
        <dbReference type="Proteomes" id="UP000006281"/>
    </source>
</evidence>
<dbReference type="InterPro" id="IPR011006">
    <property type="entry name" value="CheY-like_superfamily"/>
</dbReference>
<dbReference type="SUPFAM" id="SSF52172">
    <property type="entry name" value="CheY-like"/>
    <property type="match status" value="1"/>
</dbReference>
<dbReference type="HOGENOM" id="CLU_000445_90_8_11"/>
<keyword evidence="8" id="KW-1185">Reference proteome</keyword>
<dbReference type="InterPro" id="IPR000792">
    <property type="entry name" value="Tscrpt_reg_LuxR_C"/>
</dbReference>
<feature type="compositionally biased region" description="Low complexity" evidence="4">
    <location>
        <begin position="12"/>
        <end position="35"/>
    </location>
</feature>
<dbReference type="SUPFAM" id="SSF46894">
    <property type="entry name" value="C-terminal effector domain of the bipartite response regulators"/>
    <property type="match status" value="1"/>
</dbReference>
<dbReference type="Pfam" id="PF00196">
    <property type="entry name" value="GerE"/>
    <property type="match status" value="1"/>
</dbReference>
<dbReference type="PANTHER" id="PTHR43214">
    <property type="entry name" value="TWO-COMPONENT RESPONSE REGULATOR"/>
    <property type="match status" value="1"/>
</dbReference>
<keyword evidence="1 3" id="KW-0597">Phosphoprotein</keyword>
<name>K0JZE7_SACES</name>
<evidence type="ECO:0000256" key="2">
    <source>
        <dbReference type="ARBA" id="ARBA00023125"/>
    </source>
</evidence>
<dbReference type="GO" id="GO:0000160">
    <property type="term" value="P:phosphorelay signal transduction system"/>
    <property type="evidence" value="ECO:0007669"/>
    <property type="project" value="InterPro"/>
</dbReference>
<dbReference type="AlphaFoldDB" id="K0JZE7"/>
<dbReference type="InterPro" id="IPR039420">
    <property type="entry name" value="WalR-like"/>
</dbReference>
<feature type="modified residue" description="4-aspartylphosphate" evidence="3">
    <location>
        <position position="156"/>
    </location>
</feature>
<dbReference type="PATRIC" id="fig|1179773.3.peg.6167"/>
<dbReference type="InterPro" id="IPR058245">
    <property type="entry name" value="NreC/VraR/RcsB-like_REC"/>
</dbReference>
<feature type="domain" description="HTH luxR-type" evidence="5">
    <location>
        <begin position="241"/>
        <end position="306"/>
    </location>
</feature>
<evidence type="ECO:0000259" key="5">
    <source>
        <dbReference type="PROSITE" id="PS50043"/>
    </source>
</evidence>
<dbReference type="GO" id="GO:0003677">
    <property type="term" value="F:DNA binding"/>
    <property type="evidence" value="ECO:0007669"/>
    <property type="project" value="UniProtKB-KW"/>
</dbReference>
<dbReference type="Pfam" id="PF00072">
    <property type="entry name" value="Response_reg"/>
    <property type="match status" value="1"/>
</dbReference>
<reference evidence="7 8" key="1">
    <citation type="journal article" date="2012" name="BMC Genomics">
        <title>Complete genome sequence of Saccharothrix espanaensis DSM 44229T and comparison to the other completely sequenced Pseudonocardiaceae.</title>
        <authorList>
            <person name="Strobel T."/>
            <person name="Al-Dilaimi A."/>
            <person name="Blom J."/>
            <person name="Gessner A."/>
            <person name="Kalinowski J."/>
            <person name="Luzhetska M."/>
            <person name="Puhler A."/>
            <person name="Szczepanowski R."/>
            <person name="Bechthold A."/>
            <person name="Ruckert C."/>
        </authorList>
    </citation>
    <scope>NUCLEOTIDE SEQUENCE [LARGE SCALE GENOMIC DNA]</scope>
    <source>
        <strain evidence="8">ATCC 51144 / DSM 44229 / JCM 9112 / NBRC 15066 / NRRL 15764</strain>
    </source>
</reference>
<accession>K0JZE7</accession>
<keyword evidence="2" id="KW-0238">DNA-binding</keyword>
<feature type="compositionally biased region" description="Gly residues" evidence="4">
    <location>
        <begin position="41"/>
        <end position="53"/>
    </location>
</feature>
<evidence type="ECO:0000313" key="7">
    <source>
        <dbReference type="EMBL" id="CCH33375.1"/>
    </source>
</evidence>
<dbReference type="PRINTS" id="PR00038">
    <property type="entry name" value="HTHLUXR"/>
</dbReference>
<dbReference type="eggNOG" id="COG2197">
    <property type="taxonomic scope" value="Bacteria"/>
</dbReference>
<evidence type="ECO:0000259" key="6">
    <source>
        <dbReference type="PROSITE" id="PS50110"/>
    </source>
</evidence>
<organism evidence="7 8">
    <name type="scientific">Saccharothrix espanaensis (strain ATCC 51144 / DSM 44229 / JCM 9112 / NBRC 15066 / NRRL 15764)</name>
    <dbReference type="NCBI Taxonomy" id="1179773"/>
    <lineage>
        <taxon>Bacteria</taxon>
        <taxon>Bacillati</taxon>
        <taxon>Actinomycetota</taxon>
        <taxon>Actinomycetes</taxon>
        <taxon>Pseudonocardiales</taxon>
        <taxon>Pseudonocardiaceae</taxon>
        <taxon>Saccharothrix</taxon>
    </lineage>
</organism>
<proteinExistence type="predicted"/>
<dbReference type="EMBL" id="HE804045">
    <property type="protein sequence ID" value="CCH33375.1"/>
    <property type="molecule type" value="Genomic_DNA"/>
</dbReference>
<dbReference type="PROSITE" id="PS00622">
    <property type="entry name" value="HTH_LUXR_1"/>
    <property type="match status" value="1"/>
</dbReference>
<dbReference type="SMART" id="SM00448">
    <property type="entry name" value="REC"/>
    <property type="match status" value="1"/>
</dbReference>
<dbReference type="SMART" id="SM00421">
    <property type="entry name" value="HTH_LUXR"/>
    <property type="match status" value="1"/>
</dbReference>
<dbReference type="Proteomes" id="UP000006281">
    <property type="component" value="Chromosome"/>
</dbReference>
<dbReference type="PROSITE" id="PS50110">
    <property type="entry name" value="RESPONSE_REGULATORY"/>
    <property type="match status" value="1"/>
</dbReference>
<evidence type="ECO:0000256" key="1">
    <source>
        <dbReference type="ARBA" id="ARBA00022553"/>
    </source>
</evidence>
<dbReference type="STRING" id="1179773.BN6_61220"/>
<sequence length="309" mass="31690">MFQERPVGGVAGAARSGRASQAADPDAVGHALTSHGHGHGHGGSARDGCGGRAGAESVDAGGRPQPHPPVPAGLGWRYPLLAESRTPRAPRTSHMSEPPPPGPIRVLLVEDHDMVAEAIGLALQRDPGVLVVASVRSVAAAAEAVARHRPDVVVLDRRLPDGDGVAAIPALRGSGARVLVLTGEATAAVAARVVDAGGAGLVLKSARLDELADAVRRVARGEAVFDGSLLTGVLDRLTGRTPVAGASLTARERETLSLLADGVSTDEIGQRLGVARNTVRNHVQRVLDKLGARSKLEAVSIARREGLVD</sequence>
<dbReference type="KEGG" id="sesp:BN6_61220"/>
<dbReference type="InterPro" id="IPR016032">
    <property type="entry name" value="Sig_transdc_resp-reg_C-effctor"/>
</dbReference>
<evidence type="ECO:0000256" key="4">
    <source>
        <dbReference type="SAM" id="MobiDB-lite"/>
    </source>
</evidence>
<dbReference type="PROSITE" id="PS50043">
    <property type="entry name" value="HTH_LUXR_2"/>
    <property type="match status" value="1"/>
</dbReference>
<feature type="domain" description="Response regulatory" evidence="6">
    <location>
        <begin position="105"/>
        <end position="219"/>
    </location>
</feature>
<protein>
    <submittedName>
        <fullName evidence="7">Two-component system, response regulator</fullName>
    </submittedName>
</protein>
<dbReference type="GO" id="GO:0006355">
    <property type="term" value="P:regulation of DNA-templated transcription"/>
    <property type="evidence" value="ECO:0007669"/>
    <property type="project" value="InterPro"/>
</dbReference>
<dbReference type="Gene3D" id="3.40.50.2300">
    <property type="match status" value="1"/>
</dbReference>